<keyword evidence="7 12" id="KW-0808">Transferase</keyword>
<dbReference type="AlphaFoldDB" id="C7Q6N4"/>
<dbReference type="PANTHER" id="PTHR11579">
    <property type="entry name" value="PROTEIN-L-ISOASPARTATE O-METHYLTRANSFERASE"/>
    <property type="match status" value="1"/>
</dbReference>
<keyword evidence="6 12" id="KW-0489">Methyltransferase</keyword>
<dbReference type="KEGG" id="cai:Caci_5210"/>
<keyword evidence="8" id="KW-0949">S-adenosyl-L-methionine</keyword>
<comment type="subcellular location">
    <subcellularLocation>
        <location evidence="1">Cytoplasm</location>
    </subcellularLocation>
</comment>
<proteinExistence type="inferred from homology"/>
<evidence type="ECO:0000256" key="5">
    <source>
        <dbReference type="ARBA" id="ARBA00022490"/>
    </source>
</evidence>
<sequence>MAEGAVSTAEVAAAVRVVPRHVFTPGLALERAYANQVVFVKRDEFGVPTSSVSAPDIQAIMLEQAEIRPGMRLLEIGSGGYNAALMAELAGPDGEVTTIDIDPVVTERARRCLDEAGYADVRVVTADAEGGVPEGAPYDRIVVTVEAWDLPPAWIRQLTPHGRIVVPLLLRGMTRSIAFDRVDDHLVSRSARLCGFVKMQGAGSRPDQGLALNHGDLTIDTDDSGAIPTAAQIEAHLRHAPRAERWSGVRVWRWEPWDTLPLWLATDFPGYCQLSVNVPGAPAVPGPPGAPGTEPLEPALAIATPAIATPDGFAHLTARACPDGRIELGAHAFGPQGPQLAAAVADSIAAWNRDQRAGSGPVITAWPIDAPLPDAADVLAVKKHVQLTVTWSKPEIPHRSQPNG</sequence>
<dbReference type="InParanoid" id="C7Q6N4"/>
<dbReference type="Pfam" id="PF01135">
    <property type="entry name" value="PCMT"/>
    <property type="match status" value="1"/>
</dbReference>
<dbReference type="GO" id="GO:0032259">
    <property type="term" value="P:methylation"/>
    <property type="evidence" value="ECO:0007669"/>
    <property type="project" value="UniProtKB-KW"/>
</dbReference>
<accession>C7Q6N4</accession>
<dbReference type="EMBL" id="CP001700">
    <property type="protein sequence ID" value="ACU74069.1"/>
    <property type="molecule type" value="Genomic_DNA"/>
</dbReference>
<evidence type="ECO:0000256" key="8">
    <source>
        <dbReference type="ARBA" id="ARBA00022691"/>
    </source>
</evidence>
<protein>
    <recommendedName>
        <fullName evidence="4">Protein-L-isoaspartate O-methyltransferase</fullName>
        <ecNumber evidence="3">2.1.1.77</ecNumber>
    </recommendedName>
    <alternativeName>
        <fullName evidence="11">L-isoaspartyl protein carboxyl methyltransferase</fullName>
    </alternativeName>
    <alternativeName>
        <fullName evidence="9">Protein L-isoaspartyl methyltransferase</fullName>
    </alternativeName>
    <alternativeName>
        <fullName evidence="10">Protein-beta-aspartate methyltransferase</fullName>
    </alternativeName>
</protein>
<name>C7Q6N4_CATAD</name>
<dbReference type="STRING" id="479433.Caci_5210"/>
<dbReference type="PANTHER" id="PTHR11579:SF0">
    <property type="entry name" value="PROTEIN-L-ISOASPARTATE(D-ASPARTATE) O-METHYLTRANSFERASE"/>
    <property type="match status" value="1"/>
</dbReference>
<dbReference type="EC" id="2.1.1.77" evidence="3"/>
<evidence type="ECO:0000256" key="9">
    <source>
        <dbReference type="ARBA" id="ARBA00030757"/>
    </source>
</evidence>
<evidence type="ECO:0000256" key="4">
    <source>
        <dbReference type="ARBA" id="ARBA00013346"/>
    </source>
</evidence>
<dbReference type="CDD" id="cd02440">
    <property type="entry name" value="AdoMet_MTases"/>
    <property type="match status" value="1"/>
</dbReference>
<dbReference type="Proteomes" id="UP000000851">
    <property type="component" value="Chromosome"/>
</dbReference>
<evidence type="ECO:0000256" key="3">
    <source>
        <dbReference type="ARBA" id="ARBA00011890"/>
    </source>
</evidence>
<keyword evidence="5" id="KW-0963">Cytoplasm</keyword>
<evidence type="ECO:0000256" key="10">
    <source>
        <dbReference type="ARBA" id="ARBA00031323"/>
    </source>
</evidence>
<gene>
    <name evidence="12" type="ordered locus">Caci_5210</name>
</gene>
<dbReference type="eggNOG" id="COG2518">
    <property type="taxonomic scope" value="Bacteria"/>
</dbReference>
<dbReference type="InterPro" id="IPR000682">
    <property type="entry name" value="PCMT"/>
</dbReference>
<evidence type="ECO:0000256" key="11">
    <source>
        <dbReference type="ARBA" id="ARBA00031350"/>
    </source>
</evidence>
<keyword evidence="13" id="KW-1185">Reference proteome</keyword>
<dbReference type="Gene3D" id="3.40.50.150">
    <property type="entry name" value="Vaccinia Virus protein VP39"/>
    <property type="match status" value="1"/>
</dbReference>
<dbReference type="SUPFAM" id="SSF53335">
    <property type="entry name" value="S-adenosyl-L-methionine-dependent methyltransferases"/>
    <property type="match status" value="1"/>
</dbReference>
<evidence type="ECO:0000313" key="13">
    <source>
        <dbReference type="Proteomes" id="UP000000851"/>
    </source>
</evidence>
<dbReference type="HOGENOM" id="CLU_037629_2_0_11"/>
<evidence type="ECO:0000256" key="2">
    <source>
        <dbReference type="ARBA" id="ARBA00005369"/>
    </source>
</evidence>
<evidence type="ECO:0000313" key="12">
    <source>
        <dbReference type="EMBL" id="ACU74069.1"/>
    </source>
</evidence>
<organism evidence="12 13">
    <name type="scientific">Catenulispora acidiphila (strain DSM 44928 / JCM 14897 / NBRC 102108 / NRRL B-24433 / ID139908)</name>
    <dbReference type="NCBI Taxonomy" id="479433"/>
    <lineage>
        <taxon>Bacteria</taxon>
        <taxon>Bacillati</taxon>
        <taxon>Actinomycetota</taxon>
        <taxon>Actinomycetes</taxon>
        <taxon>Catenulisporales</taxon>
        <taxon>Catenulisporaceae</taxon>
        <taxon>Catenulispora</taxon>
    </lineage>
</organism>
<comment type="similarity">
    <text evidence="2">Belongs to the methyltransferase superfamily. L-isoaspartyl/D-aspartyl protein methyltransferase family.</text>
</comment>
<dbReference type="GO" id="GO:0004719">
    <property type="term" value="F:protein-L-isoaspartate (D-aspartate) O-methyltransferase activity"/>
    <property type="evidence" value="ECO:0007669"/>
    <property type="project" value="UniProtKB-EC"/>
</dbReference>
<dbReference type="InterPro" id="IPR027573">
    <property type="entry name" value="Methyltran_FxLD"/>
</dbReference>
<dbReference type="InterPro" id="IPR029063">
    <property type="entry name" value="SAM-dependent_MTases_sf"/>
</dbReference>
<dbReference type="GO" id="GO:0005737">
    <property type="term" value="C:cytoplasm"/>
    <property type="evidence" value="ECO:0007669"/>
    <property type="project" value="UniProtKB-SubCell"/>
</dbReference>
<evidence type="ECO:0000256" key="6">
    <source>
        <dbReference type="ARBA" id="ARBA00022603"/>
    </source>
</evidence>
<evidence type="ECO:0000256" key="1">
    <source>
        <dbReference type="ARBA" id="ARBA00004496"/>
    </source>
</evidence>
<dbReference type="NCBIfam" id="TIGR04364">
    <property type="entry name" value="methyltran_FxLD"/>
    <property type="match status" value="1"/>
</dbReference>
<evidence type="ECO:0000256" key="7">
    <source>
        <dbReference type="ARBA" id="ARBA00022679"/>
    </source>
</evidence>
<reference evidence="12 13" key="1">
    <citation type="journal article" date="2009" name="Stand. Genomic Sci.">
        <title>Complete genome sequence of Catenulispora acidiphila type strain (ID 139908).</title>
        <authorList>
            <person name="Copeland A."/>
            <person name="Lapidus A."/>
            <person name="Glavina Del Rio T."/>
            <person name="Nolan M."/>
            <person name="Lucas S."/>
            <person name="Chen F."/>
            <person name="Tice H."/>
            <person name="Cheng J.F."/>
            <person name="Bruce D."/>
            <person name="Goodwin L."/>
            <person name="Pitluck S."/>
            <person name="Mikhailova N."/>
            <person name="Pati A."/>
            <person name="Ivanova N."/>
            <person name="Mavromatis K."/>
            <person name="Chen A."/>
            <person name="Palaniappan K."/>
            <person name="Chain P."/>
            <person name="Land M."/>
            <person name="Hauser L."/>
            <person name="Chang Y.J."/>
            <person name="Jeffries C.D."/>
            <person name="Chertkov O."/>
            <person name="Brettin T."/>
            <person name="Detter J.C."/>
            <person name="Han C."/>
            <person name="Ali Z."/>
            <person name="Tindall B.J."/>
            <person name="Goker M."/>
            <person name="Bristow J."/>
            <person name="Eisen J.A."/>
            <person name="Markowitz V."/>
            <person name="Hugenholtz P."/>
            <person name="Kyrpides N.C."/>
            <person name="Klenk H.P."/>
        </authorList>
    </citation>
    <scope>NUCLEOTIDE SEQUENCE [LARGE SCALE GENOMIC DNA]</scope>
    <source>
        <strain evidence="13">DSM 44928 / JCM 14897 / NBRC 102108 / NRRL B-24433 / ID139908</strain>
    </source>
</reference>